<evidence type="ECO:0000256" key="8">
    <source>
        <dbReference type="RuleBase" id="RU366033"/>
    </source>
</evidence>
<evidence type="ECO:0000313" key="11">
    <source>
        <dbReference type="EMBL" id="PIA98274.1"/>
    </source>
</evidence>
<reference evidence="12 14" key="2">
    <citation type="submission" date="2023-09" db="EMBL/GenBank/DDBJ databases">
        <title>Complete-Gapless Cercospora beticola genome.</title>
        <authorList>
            <person name="Wyatt N.A."/>
            <person name="Spanner R.E."/>
            <person name="Bolton M.D."/>
        </authorList>
    </citation>
    <scope>NUCLEOTIDE SEQUENCE [LARGE SCALE GENOMIC DNA]</scope>
    <source>
        <strain evidence="12">Cb09-40</strain>
    </source>
</reference>
<dbReference type="GO" id="GO:0015112">
    <property type="term" value="F:nitrate transmembrane transporter activity"/>
    <property type="evidence" value="ECO:0007669"/>
    <property type="project" value="UniProtKB-UniRule"/>
</dbReference>
<feature type="transmembrane region" description="Helical" evidence="8">
    <location>
        <begin position="443"/>
        <end position="462"/>
    </location>
</feature>
<gene>
    <name evidence="11" type="ORF">CB0940_05857</name>
    <name evidence="12" type="ORF">RHO25_003062</name>
</gene>
<keyword evidence="6 8" id="KW-0534">Nitrate assimilation</keyword>
<evidence type="ECO:0000313" key="13">
    <source>
        <dbReference type="Proteomes" id="UP000230605"/>
    </source>
</evidence>
<evidence type="ECO:0000259" key="10">
    <source>
        <dbReference type="PROSITE" id="PS50850"/>
    </source>
</evidence>
<dbReference type="InterPro" id="IPR044772">
    <property type="entry name" value="NO3_transporter"/>
</dbReference>
<feature type="transmembrane region" description="Helical" evidence="8">
    <location>
        <begin position="474"/>
        <end position="494"/>
    </location>
</feature>
<feature type="transmembrane region" description="Helical" evidence="8">
    <location>
        <begin position="385"/>
        <end position="403"/>
    </location>
</feature>
<dbReference type="Proteomes" id="UP001302367">
    <property type="component" value="Chromosome 2"/>
</dbReference>
<feature type="domain" description="Major facilitator superfamily (MFS) profile" evidence="10">
    <location>
        <begin position="35"/>
        <end position="496"/>
    </location>
</feature>
<dbReference type="InterPro" id="IPR020846">
    <property type="entry name" value="MFS_dom"/>
</dbReference>
<evidence type="ECO:0000256" key="6">
    <source>
        <dbReference type="ARBA" id="ARBA00023063"/>
    </source>
</evidence>
<feature type="transmembrane region" description="Helical" evidence="8">
    <location>
        <begin position="37"/>
        <end position="60"/>
    </location>
</feature>
<comment type="similarity">
    <text evidence="2 8">Belongs to the major facilitator superfamily. Nitrate/nitrite porter (TC 2.A.1.8) family.</text>
</comment>
<feature type="transmembrane region" description="Helical" evidence="8">
    <location>
        <begin position="127"/>
        <end position="151"/>
    </location>
</feature>
<dbReference type="GO" id="GO:0042128">
    <property type="term" value="P:nitrate assimilation"/>
    <property type="evidence" value="ECO:0007669"/>
    <property type="project" value="UniProtKB-UniRule"/>
</dbReference>
<dbReference type="PANTHER" id="PTHR23515">
    <property type="entry name" value="HIGH-AFFINITY NITRATE TRANSPORTER 2.3"/>
    <property type="match status" value="1"/>
</dbReference>
<keyword evidence="7 8" id="KW-0472">Membrane</keyword>
<dbReference type="AlphaFoldDB" id="A0A2G5I0E5"/>
<comment type="subcellular location">
    <subcellularLocation>
        <location evidence="8">Cell membrane</location>
        <topology evidence="8">Multi-pass membrane protein</topology>
    </subcellularLocation>
    <subcellularLocation>
        <location evidence="1">Membrane</location>
        <topology evidence="1">Multi-pass membrane protein</topology>
    </subcellularLocation>
</comment>
<dbReference type="EMBL" id="LKMD01000102">
    <property type="protein sequence ID" value="PIA98274.1"/>
    <property type="molecule type" value="Genomic_DNA"/>
</dbReference>
<evidence type="ECO:0000256" key="3">
    <source>
        <dbReference type="ARBA" id="ARBA00022448"/>
    </source>
</evidence>
<evidence type="ECO:0000256" key="7">
    <source>
        <dbReference type="ARBA" id="ARBA00023136"/>
    </source>
</evidence>
<evidence type="ECO:0000256" key="9">
    <source>
        <dbReference type="SAM" id="MobiDB-lite"/>
    </source>
</evidence>
<keyword evidence="4 8" id="KW-0812">Transmembrane</keyword>
<evidence type="ECO:0000313" key="14">
    <source>
        <dbReference type="Proteomes" id="UP001302367"/>
    </source>
</evidence>
<dbReference type="FunFam" id="1.20.1250.20:FF:000382">
    <property type="entry name" value="Nitrate transporter CrnA"/>
    <property type="match status" value="1"/>
</dbReference>
<dbReference type="PROSITE" id="PS50850">
    <property type="entry name" value="MFS"/>
    <property type="match status" value="1"/>
</dbReference>
<feature type="transmembrane region" description="Helical" evidence="8">
    <location>
        <begin position="409"/>
        <end position="431"/>
    </location>
</feature>
<dbReference type="Proteomes" id="UP000230605">
    <property type="component" value="Chromosome 2"/>
</dbReference>
<feature type="transmembrane region" description="Helical" evidence="8">
    <location>
        <begin position="101"/>
        <end position="120"/>
    </location>
</feature>
<feature type="transmembrane region" description="Helical" evidence="8">
    <location>
        <begin position="195"/>
        <end position="218"/>
    </location>
</feature>
<feature type="region of interest" description="Disordered" evidence="9">
    <location>
        <begin position="246"/>
        <end position="278"/>
    </location>
</feature>
<feature type="transmembrane region" description="Helical" evidence="8">
    <location>
        <begin position="72"/>
        <end position="89"/>
    </location>
</feature>
<dbReference type="GO" id="GO:0015113">
    <property type="term" value="F:nitrite transmembrane transporter activity"/>
    <property type="evidence" value="ECO:0007669"/>
    <property type="project" value="InterPro"/>
</dbReference>
<dbReference type="InterPro" id="IPR036259">
    <property type="entry name" value="MFS_trans_sf"/>
</dbReference>
<dbReference type="EMBL" id="CP134185">
    <property type="protein sequence ID" value="WPA98450.1"/>
    <property type="molecule type" value="Genomic_DNA"/>
</dbReference>
<evidence type="ECO:0000313" key="12">
    <source>
        <dbReference type="EMBL" id="WPA98450.1"/>
    </source>
</evidence>
<dbReference type="CDD" id="cd17341">
    <property type="entry name" value="MFS_NRT2_like"/>
    <property type="match status" value="1"/>
</dbReference>
<accession>A0A2G5I0E5</accession>
<evidence type="ECO:0000256" key="2">
    <source>
        <dbReference type="ARBA" id="ARBA00008432"/>
    </source>
</evidence>
<keyword evidence="8" id="KW-1003">Cell membrane</keyword>
<keyword evidence="5 8" id="KW-1133">Transmembrane helix</keyword>
<dbReference type="Gene3D" id="1.20.1250.20">
    <property type="entry name" value="MFS general substrate transporter like domains"/>
    <property type="match status" value="2"/>
</dbReference>
<dbReference type="NCBIfam" id="TIGR00886">
    <property type="entry name" value="2A0108"/>
    <property type="match status" value="1"/>
</dbReference>
<protein>
    <recommendedName>
        <fullName evidence="8">Nitrate/nitrite transporter</fullName>
    </recommendedName>
</protein>
<dbReference type="GO" id="GO:0005886">
    <property type="term" value="C:plasma membrane"/>
    <property type="evidence" value="ECO:0007669"/>
    <property type="project" value="UniProtKB-SubCell"/>
</dbReference>
<keyword evidence="3 8" id="KW-0813">Transport</keyword>
<reference evidence="11 13" key="1">
    <citation type="submission" date="2015-10" db="EMBL/GenBank/DDBJ databases">
        <title>The cercosporin biosynthetic gene cluster was horizontally transferred to several fungal lineages and shown to be expanded in Cercospora beticola based on microsynteny with recipient genomes.</title>
        <authorList>
            <person name="De Jonge R."/>
            <person name="Ebert M.K."/>
            <person name="Suttle J.C."/>
            <person name="Jurick Ii W.M."/>
            <person name="Secor G.A."/>
            <person name="Thomma B.P."/>
            <person name="Van De Peer Y."/>
            <person name="Bolton M.D."/>
        </authorList>
    </citation>
    <scope>NUCLEOTIDE SEQUENCE [LARGE SCALE GENOMIC DNA]</scope>
    <source>
        <strain evidence="11 13">09-40</strain>
    </source>
</reference>
<dbReference type="Pfam" id="PF07690">
    <property type="entry name" value="MFS_1"/>
    <property type="match status" value="1"/>
</dbReference>
<evidence type="ECO:0000256" key="4">
    <source>
        <dbReference type="ARBA" id="ARBA00022692"/>
    </source>
</evidence>
<evidence type="ECO:0000256" key="1">
    <source>
        <dbReference type="ARBA" id="ARBA00004141"/>
    </source>
</evidence>
<keyword evidence="14" id="KW-1185">Reference proteome</keyword>
<dbReference type="InterPro" id="IPR011701">
    <property type="entry name" value="MFS"/>
</dbReference>
<evidence type="ECO:0000256" key="5">
    <source>
        <dbReference type="ARBA" id="ARBA00022989"/>
    </source>
</evidence>
<sequence length="502" mass="54454">MIAISSLWSAPTINPINQKARSIPVLNPVNKYGRVFFFSWFGFFIAFWSWYAFTPLLSLTIRANLNLTTEQIANTNIAALTGTLLVRFVAGPLCDRFGPRWTYIIILLAGSIPTAMAGLVNNWQGLLALRFFVGILGGTFVPCQVWSTGFFDKNVVGSSNALIGGWGNSGGGITYFLMPVIYDSLRDDQGLSSNVAWRVAFIVPFILIVSTAAGMLFLCDDTPTGKWSERHAAAQQLQQGRIVDIPVTPSDRSTHSNDNHEKKGEKTTDLEQHSNTHDVQTGQTIEVAQGEVVIAPTLKNTLRILTSPQTLFHCATYACSFGGELAINSYLGAYYLKNFPTLGQTGAGRWAAMFGLLNVITRPLGGIIADILYKYTSSLWIKKAWIVFVGIVSGAFLIAIGLTDPRQESMMFGLIAGMAVFLEAGNGANFALVPHVHPQANGVLSGIVGAVGNLGGVIYAIVFRYHGTDYAESFWITGVMVIGLNLVLCWVRPVPKGQVGGR</sequence>
<dbReference type="InterPro" id="IPR004737">
    <property type="entry name" value="NO3_transporter_NarK/NarU-like"/>
</dbReference>
<feature type="compositionally biased region" description="Basic and acidic residues" evidence="9">
    <location>
        <begin position="252"/>
        <end position="276"/>
    </location>
</feature>
<organism evidence="11 13">
    <name type="scientific">Cercospora beticola</name>
    <name type="common">Sugarbeet leaf spot fungus</name>
    <dbReference type="NCBI Taxonomy" id="122368"/>
    <lineage>
        <taxon>Eukaryota</taxon>
        <taxon>Fungi</taxon>
        <taxon>Dikarya</taxon>
        <taxon>Ascomycota</taxon>
        <taxon>Pezizomycotina</taxon>
        <taxon>Dothideomycetes</taxon>
        <taxon>Dothideomycetidae</taxon>
        <taxon>Mycosphaerellales</taxon>
        <taxon>Mycosphaerellaceae</taxon>
        <taxon>Cercospora</taxon>
    </lineage>
</organism>
<dbReference type="SUPFAM" id="SSF103473">
    <property type="entry name" value="MFS general substrate transporter"/>
    <property type="match status" value="1"/>
</dbReference>
<proteinExistence type="inferred from homology"/>
<feature type="transmembrane region" description="Helical" evidence="8">
    <location>
        <begin position="350"/>
        <end position="373"/>
    </location>
</feature>
<dbReference type="OrthoDB" id="434240at2759"/>
<feature type="transmembrane region" description="Helical" evidence="8">
    <location>
        <begin position="163"/>
        <end position="183"/>
    </location>
</feature>
<name>A0A2G5I0E5_CERBT</name>